<name>A0A0H5R400_9EUKA</name>
<organism evidence="2">
    <name type="scientific">Spongospora subterranea</name>
    <dbReference type="NCBI Taxonomy" id="70186"/>
    <lineage>
        <taxon>Eukaryota</taxon>
        <taxon>Sar</taxon>
        <taxon>Rhizaria</taxon>
        <taxon>Endomyxa</taxon>
        <taxon>Phytomyxea</taxon>
        <taxon>Plasmodiophorida</taxon>
        <taxon>Plasmodiophoridae</taxon>
        <taxon>Spongospora</taxon>
    </lineage>
</organism>
<feature type="compositionally biased region" description="Polar residues" evidence="1">
    <location>
        <begin position="1"/>
        <end position="11"/>
    </location>
</feature>
<evidence type="ECO:0000313" key="2">
    <source>
        <dbReference type="EMBL" id="CRZ02749.1"/>
    </source>
</evidence>
<dbReference type="AlphaFoldDB" id="A0A0H5R400"/>
<dbReference type="EMBL" id="HACM01002307">
    <property type="protein sequence ID" value="CRZ02749.1"/>
    <property type="molecule type" value="Transcribed_RNA"/>
</dbReference>
<sequence>MGACSTKNCMPSDSPHDSKQPLEGPSMRDIMANANAGSGGQQVNTEQSVEDMVTVPEGSLTTNLRGKPLVVSVAGNNDAVDGSTTNARTLATDISPRPDDVTSSASVIVEPITDNATDGIFNNEVKVGGPGIVAESIAAAAGGDRPIAFEPGHSKPESYLEKEGCLMPRGQFRSPVPSGFA</sequence>
<proteinExistence type="predicted"/>
<feature type="region of interest" description="Disordered" evidence="1">
    <location>
        <begin position="1"/>
        <end position="49"/>
    </location>
</feature>
<evidence type="ECO:0000256" key="1">
    <source>
        <dbReference type="SAM" id="MobiDB-lite"/>
    </source>
</evidence>
<reference evidence="2" key="1">
    <citation type="submission" date="2015-04" db="EMBL/GenBank/DDBJ databases">
        <title>The genome sequence of the plant pathogenic Rhizarian Plasmodiophora brassicae reveals insights in its biotrophic life cycle and the origin of chitin synthesis.</title>
        <authorList>
            <person name="Schwelm A."/>
            <person name="Fogelqvist J."/>
            <person name="Knaust A."/>
            <person name="Julke S."/>
            <person name="Lilja T."/>
            <person name="Dhandapani V."/>
            <person name="Bonilla-Rosso G."/>
            <person name="Karlsson M."/>
            <person name="Shevchenko A."/>
            <person name="Choi S.R."/>
            <person name="Kim H.G."/>
            <person name="Park J.Y."/>
            <person name="Lim Y.P."/>
            <person name="Ludwig-Muller J."/>
            <person name="Dixelius C."/>
        </authorList>
    </citation>
    <scope>NUCLEOTIDE SEQUENCE</scope>
    <source>
        <tissue evidence="2">Potato root galls</tissue>
    </source>
</reference>
<accession>A0A0H5R400</accession>
<protein>
    <submittedName>
        <fullName evidence="2">Uncharacterized protein</fullName>
    </submittedName>
</protein>